<organism evidence="1 2">
    <name type="scientific">Bosea caraganae</name>
    <dbReference type="NCBI Taxonomy" id="2763117"/>
    <lineage>
        <taxon>Bacteria</taxon>
        <taxon>Pseudomonadati</taxon>
        <taxon>Pseudomonadota</taxon>
        <taxon>Alphaproteobacteria</taxon>
        <taxon>Hyphomicrobiales</taxon>
        <taxon>Boseaceae</taxon>
        <taxon>Bosea</taxon>
    </lineage>
</organism>
<dbReference type="Proteomes" id="UP000255207">
    <property type="component" value="Unassembled WGS sequence"/>
</dbReference>
<sequence>MARSSNLTGVWHGLYTYQAAREPIYFMATLIESGAWLTGSTHESEVGLSGAPLTLFAMLEGTRDEASVRFTKTYDGTGGWSHSVVYDGALSADATEIEGRWTIRREASGRFLMIRSAGANESVVRRAFAKV</sequence>
<keyword evidence="2" id="KW-1185">Reference proteome</keyword>
<comment type="caution">
    <text evidence="1">The sequence shown here is derived from an EMBL/GenBank/DDBJ whole genome shotgun (WGS) entry which is preliminary data.</text>
</comment>
<dbReference type="AlphaFoldDB" id="A0A370L7M1"/>
<dbReference type="OrthoDB" id="6194699at2"/>
<proteinExistence type="predicted"/>
<evidence type="ECO:0000313" key="2">
    <source>
        <dbReference type="Proteomes" id="UP000255207"/>
    </source>
</evidence>
<accession>A0A370L7M1</accession>
<gene>
    <name evidence="1" type="ORF">DWE98_09985</name>
</gene>
<dbReference type="RefSeq" id="WP_114829048.1">
    <property type="nucleotide sequence ID" value="NZ_QQTO01000022.1"/>
</dbReference>
<dbReference type="EMBL" id="QQTP01000004">
    <property type="protein sequence ID" value="RDJ26159.1"/>
    <property type="molecule type" value="Genomic_DNA"/>
</dbReference>
<reference evidence="2" key="1">
    <citation type="submission" date="2018-07" db="EMBL/GenBank/DDBJ databases">
        <authorList>
            <person name="Safronova V.I."/>
            <person name="Chirak E.R."/>
            <person name="Sazanova A.L."/>
        </authorList>
    </citation>
    <scope>NUCLEOTIDE SEQUENCE [LARGE SCALE GENOMIC DNA]</scope>
    <source>
        <strain evidence="2">RCAM04685</strain>
    </source>
</reference>
<evidence type="ECO:0000313" key="1">
    <source>
        <dbReference type="EMBL" id="RDJ26159.1"/>
    </source>
</evidence>
<protein>
    <recommendedName>
        <fullName evidence="3">Lipocalin-like domain-containing protein</fullName>
    </recommendedName>
</protein>
<name>A0A370L7M1_9HYPH</name>
<evidence type="ECO:0008006" key="3">
    <source>
        <dbReference type="Google" id="ProtNLM"/>
    </source>
</evidence>